<accession>A0A557SKI7</accession>
<evidence type="ECO:0000313" key="1">
    <source>
        <dbReference type="EMBL" id="TVO77842.1"/>
    </source>
</evidence>
<gene>
    <name evidence="1" type="ORF">FHP88_03320</name>
</gene>
<name>A0A557SKI7_9GAMM</name>
<dbReference type="RefSeq" id="WP_144357566.1">
    <property type="nucleotide sequence ID" value="NZ_VMNH01000004.1"/>
</dbReference>
<protein>
    <submittedName>
        <fullName evidence="1">Uncharacterized protein</fullName>
    </submittedName>
</protein>
<dbReference type="EMBL" id="VMNH01000004">
    <property type="protein sequence ID" value="TVO77842.1"/>
    <property type="molecule type" value="Genomic_DNA"/>
</dbReference>
<reference evidence="1 2" key="1">
    <citation type="submission" date="2019-07" db="EMBL/GenBank/DDBJ databases">
        <title>The pathways for chlorine oxyanion respiration interact through the shared metabolite chlorate.</title>
        <authorList>
            <person name="Barnum T.P."/>
            <person name="Cheng Y."/>
            <person name="Hill K.A."/>
            <person name="Lucas L.N."/>
            <person name="Carlson H.K."/>
            <person name="Coates J.D."/>
        </authorList>
    </citation>
    <scope>NUCLEOTIDE SEQUENCE [LARGE SCALE GENOMIC DNA]</scope>
    <source>
        <strain evidence="1 2">BK-1</strain>
    </source>
</reference>
<dbReference type="Proteomes" id="UP000316649">
    <property type="component" value="Unassembled WGS sequence"/>
</dbReference>
<sequence length="219" mass="23569">MRYLPGPHVCLRLVLLLPGLFLVVTLLHAAEPTKPVISDLAAGQVIQFKQTLPQGSLVALPDATRVQLPKGGQVRVADLRRLTALSRRMKTGRGSASRLPTALRTLPAAKGRTVSSSADLEAALNLPDKETLQLPSGKRLTVAQLKFIQPLLEERLGRSLTRSKSVAPPIQVGPNADWKTILQKPDATRLQSPDGTIITVADVKQRLAADKANGPTGRR</sequence>
<proteinExistence type="predicted"/>
<dbReference type="AlphaFoldDB" id="A0A557SKI7"/>
<comment type="caution">
    <text evidence="1">The sequence shown here is derived from an EMBL/GenBank/DDBJ whole genome shotgun (WGS) entry which is preliminary data.</text>
</comment>
<evidence type="ECO:0000313" key="2">
    <source>
        <dbReference type="Proteomes" id="UP000316649"/>
    </source>
</evidence>
<organism evidence="1 2">
    <name type="scientific">Sedimenticola selenatireducens</name>
    <dbReference type="NCBI Taxonomy" id="191960"/>
    <lineage>
        <taxon>Bacteria</taxon>
        <taxon>Pseudomonadati</taxon>
        <taxon>Pseudomonadota</taxon>
        <taxon>Gammaproteobacteria</taxon>
        <taxon>Chromatiales</taxon>
        <taxon>Sedimenticolaceae</taxon>
        <taxon>Sedimenticola</taxon>
    </lineage>
</organism>
<keyword evidence="2" id="KW-1185">Reference proteome</keyword>